<gene>
    <name evidence="2" type="ORF">Z520_05468</name>
</gene>
<sequence>MTIPSTNEELQSAIKALKTSTKAIERRTRVLHAQDVQLAQLEEAEDAIKAGKARQEQYLHQKQAAEVQHVKFVNEQLFETLGLTLRAEFDRTTKDVSLTPAIVRELLNSDDRVLSELNDLSSSGAPDRCQIDLDALADRVNKLTHALRYFRAKTLKDRLDCAYLETLSATDNSTNAQDVSDGTIDAVQEDLNSLYTEIDDVVGMVVAQQHGNALHEALRSVHRARKQDDRRLNEKVHGQLSTLTEVVVNLSKGLESLRSRRLGLHELDAHLQHLETTARSHTKPVIGQADAELKDTVNPAAKALCHHFGLTSESVDRKRSDIAAAMAQLHDLTLRLDCQSAGNVLRFLQLSDQAAAMRSAAVQRSSDALASHDSYELDVRELEEMIAAAKTEMAQGIT</sequence>
<dbReference type="GeneID" id="27711214"/>
<dbReference type="RefSeq" id="XP_016633130.1">
    <property type="nucleotide sequence ID" value="XM_016775971.1"/>
</dbReference>
<accession>A0A0D2JZR9</accession>
<keyword evidence="3" id="KW-1185">Reference proteome</keyword>
<evidence type="ECO:0000256" key="1">
    <source>
        <dbReference type="SAM" id="Coils"/>
    </source>
</evidence>
<evidence type="ECO:0000313" key="3">
    <source>
        <dbReference type="Proteomes" id="UP000053411"/>
    </source>
</evidence>
<dbReference type="AlphaFoldDB" id="A0A0D2JZR9"/>
<organism evidence="2 3">
    <name type="scientific">Fonsecaea multimorphosa CBS 102226</name>
    <dbReference type="NCBI Taxonomy" id="1442371"/>
    <lineage>
        <taxon>Eukaryota</taxon>
        <taxon>Fungi</taxon>
        <taxon>Dikarya</taxon>
        <taxon>Ascomycota</taxon>
        <taxon>Pezizomycotina</taxon>
        <taxon>Eurotiomycetes</taxon>
        <taxon>Chaetothyriomycetidae</taxon>
        <taxon>Chaetothyriales</taxon>
        <taxon>Herpotrichiellaceae</taxon>
        <taxon>Fonsecaea</taxon>
    </lineage>
</organism>
<evidence type="ECO:0000313" key="2">
    <source>
        <dbReference type="EMBL" id="KIX99007.1"/>
    </source>
</evidence>
<proteinExistence type="predicted"/>
<reference evidence="2 3" key="1">
    <citation type="submission" date="2015-01" db="EMBL/GenBank/DDBJ databases">
        <title>The Genome Sequence of Fonsecaea multimorphosa CBS 102226.</title>
        <authorList>
            <consortium name="The Broad Institute Genomics Platform"/>
            <person name="Cuomo C."/>
            <person name="de Hoog S."/>
            <person name="Gorbushina A."/>
            <person name="Stielow B."/>
            <person name="Teixiera M."/>
            <person name="Abouelleil A."/>
            <person name="Chapman S.B."/>
            <person name="Priest M."/>
            <person name="Young S.K."/>
            <person name="Wortman J."/>
            <person name="Nusbaum C."/>
            <person name="Birren B."/>
        </authorList>
    </citation>
    <scope>NUCLEOTIDE SEQUENCE [LARGE SCALE GENOMIC DNA]</scope>
    <source>
        <strain evidence="2 3">CBS 102226</strain>
    </source>
</reference>
<dbReference type="VEuPathDB" id="FungiDB:Z520_05468"/>
<keyword evidence="1" id="KW-0175">Coiled coil</keyword>
<dbReference type="OrthoDB" id="1699231at2759"/>
<protein>
    <submittedName>
        <fullName evidence="2">Uncharacterized protein</fullName>
    </submittedName>
</protein>
<dbReference type="Proteomes" id="UP000053411">
    <property type="component" value="Unassembled WGS sequence"/>
</dbReference>
<dbReference type="EMBL" id="KN848070">
    <property type="protein sequence ID" value="KIX99007.1"/>
    <property type="molecule type" value="Genomic_DNA"/>
</dbReference>
<name>A0A0D2JZR9_9EURO</name>
<feature type="coiled-coil region" evidence="1">
    <location>
        <begin position="7"/>
        <end position="61"/>
    </location>
</feature>